<dbReference type="Pfam" id="PF13802">
    <property type="entry name" value="Gal_mutarotas_2"/>
    <property type="match status" value="1"/>
</dbReference>
<sequence length="712" mass="80130">MTEFNLLQLSEQQPGWCEFTTDAGLLLRIEASALGVFRVRIGEATKLDDTKLNPRAKARQSLLLARTEILSEFDVDSFEQGWRLTQSNTAVEVGGSPFSLRFYQDGQLVLSVGEFAQTASQNSSSFSLTLAIKADESVYGLGRSDCFDRRGQRIVSDEHVENFFPLAWSAKGWGMFVHSLHRMIHEIALSHKEPNYHVEVVDGVLDIFFYIGNPVDIFNQFSATTGRPGQPPLNSMGIWLDQCEGQSLDEMGKIVDELGESGFATDTFNLSPPSLFAFANDKLGLDWDETRVGDVRHFTKERLKGARHLCLPALPGIPVDTLLFRDLEDRAWLLLDDDNKAYILDTPAGKVGLLDLTHKDAYQFWQSRLQQLLDNTDTGLSIAYPITIPDGVNARYGDTGAFLRQQYPLWLEQSLFDAQAFDKTPSEAYVRRSSLSLNSPRSMGMYIQQSVSGFEHLGQLLQNHLSVQASGVIAQSHVIRFASRDKRLYLRLLALSVFCPGFSFMADKNSLPMAFDGKTQEIAKVFWDLRYRLIPYVLGAIEDATRTGLPVQRIMALAFPQDEWAHQYHQQYLLGPALLVAPILDDTDRKSIYLPAGDAWWDLNTGIRYEGGQVLDYQCEIDTIPVFGREGHMLCLGPVLNGLTDFNSARILEEVWLFGMPLHNPVVMRNKIRVMQMQGSSYIRGFEGLKILSSEGLEVKRRGAEVRISKER</sequence>
<keyword evidence="7" id="KW-1185">Reference proteome</keyword>
<dbReference type="Gene3D" id="3.20.20.80">
    <property type="entry name" value="Glycosidases"/>
    <property type="match status" value="1"/>
</dbReference>
<evidence type="ECO:0000256" key="2">
    <source>
        <dbReference type="RuleBase" id="RU361185"/>
    </source>
</evidence>
<dbReference type="InterPro" id="IPR013780">
    <property type="entry name" value="Glyco_hydro_b"/>
</dbReference>
<dbReference type="PANTHER" id="PTHR43863">
    <property type="entry name" value="HYDROLASE, PUTATIVE (AFU_ORTHOLOGUE AFUA_1G03140)-RELATED"/>
    <property type="match status" value="1"/>
</dbReference>
<proteinExistence type="inferred from homology"/>
<feature type="domain" description="Glycosyl hydrolase family 31 C-terminal" evidence="5">
    <location>
        <begin position="548"/>
        <end position="634"/>
    </location>
</feature>
<dbReference type="SUPFAM" id="SSF74650">
    <property type="entry name" value="Galactose mutarotase-like"/>
    <property type="match status" value="1"/>
</dbReference>
<dbReference type="GO" id="GO:0005975">
    <property type="term" value="P:carbohydrate metabolic process"/>
    <property type="evidence" value="ECO:0007669"/>
    <property type="project" value="InterPro"/>
</dbReference>
<dbReference type="InterPro" id="IPR051816">
    <property type="entry name" value="Glycosyl_Hydrolase_31"/>
</dbReference>
<dbReference type="Pfam" id="PF21365">
    <property type="entry name" value="Glyco_hydro_31_3rd"/>
    <property type="match status" value="1"/>
</dbReference>
<dbReference type="InterPro" id="IPR025887">
    <property type="entry name" value="Glyco_hydro_31_N_dom"/>
</dbReference>
<dbReference type="Gene3D" id="2.60.40.1760">
    <property type="entry name" value="glycosyl hydrolase (family 31)"/>
    <property type="match status" value="1"/>
</dbReference>
<evidence type="ECO:0000259" key="3">
    <source>
        <dbReference type="Pfam" id="PF01055"/>
    </source>
</evidence>
<accession>A0A7Y4L955</accession>
<comment type="similarity">
    <text evidence="1 2">Belongs to the glycosyl hydrolase 31 family.</text>
</comment>
<organism evidence="6 7">
    <name type="scientific">Pelistega europaea</name>
    <dbReference type="NCBI Taxonomy" id="106147"/>
    <lineage>
        <taxon>Bacteria</taxon>
        <taxon>Pseudomonadati</taxon>
        <taxon>Pseudomonadota</taxon>
        <taxon>Betaproteobacteria</taxon>
        <taxon>Burkholderiales</taxon>
        <taxon>Alcaligenaceae</taxon>
        <taxon>Pelistega</taxon>
    </lineage>
</organism>
<dbReference type="InterPro" id="IPR017853">
    <property type="entry name" value="GH"/>
</dbReference>
<dbReference type="InterPro" id="IPR000322">
    <property type="entry name" value="Glyco_hydro_31_TIM"/>
</dbReference>
<keyword evidence="2 6" id="KW-0378">Hydrolase</keyword>
<protein>
    <submittedName>
        <fullName evidence="6">Glycoside hydrolase family 31 protein</fullName>
    </submittedName>
</protein>
<dbReference type="RefSeq" id="WP_171588196.1">
    <property type="nucleotide sequence ID" value="NZ_JABGBO010000003.1"/>
</dbReference>
<name>A0A7Y4L955_9BURK</name>
<evidence type="ECO:0000313" key="6">
    <source>
        <dbReference type="EMBL" id="NOL49224.1"/>
    </source>
</evidence>
<dbReference type="PANTHER" id="PTHR43863:SF2">
    <property type="entry name" value="MALTASE-GLUCOAMYLASE"/>
    <property type="match status" value="1"/>
</dbReference>
<evidence type="ECO:0000259" key="5">
    <source>
        <dbReference type="Pfam" id="PF21365"/>
    </source>
</evidence>
<dbReference type="SUPFAM" id="SSF51011">
    <property type="entry name" value="Glycosyl hydrolase domain"/>
    <property type="match status" value="1"/>
</dbReference>
<dbReference type="GO" id="GO:0004553">
    <property type="term" value="F:hydrolase activity, hydrolyzing O-glycosyl compounds"/>
    <property type="evidence" value="ECO:0007669"/>
    <property type="project" value="InterPro"/>
</dbReference>
<reference evidence="6 7" key="1">
    <citation type="submission" date="2020-05" db="EMBL/GenBank/DDBJ databases">
        <authorList>
            <person name="Niu N."/>
        </authorList>
    </citation>
    <scope>NUCLEOTIDE SEQUENCE [LARGE SCALE GENOMIC DNA]</scope>
    <source>
        <strain evidence="6 7">LMG10982</strain>
    </source>
</reference>
<dbReference type="Pfam" id="PF01055">
    <property type="entry name" value="Glyco_hydro_31_2nd"/>
    <property type="match status" value="1"/>
</dbReference>
<dbReference type="InterPro" id="IPR011013">
    <property type="entry name" value="Gal_mutarotase_sf_dom"/>
</dbReference>
<dbReference type="InterPro" id="IPR048395">
    <property type="entry name" value="Glyco_hydro_31_C"/>
</dbReference>
<evidence type="ECO:0000313" key="7">
    <source>
        <dbReference type="Proteomes" id="UP000541421"/>
    </source>
</evidence>
<gene>
    <name evidence="6" type="ORF">HKX40_03580</name>
</gene>
<feature type="domain" description="Glycoside hydrolase family 31 TIM barrel" evidence="3">
    <location>
        <begin position="230"/>
        <end position="537"/>
    </location>
</feature>
<evidence type="ECO:0000256" key="1">
    <source>
        <dbReference type="ARBA" id="ARBA00007806"/>
    </source>
</evidence>
<evidence type="ECO:0000259" key="4">
    <source>
        <dbReference type="Pfam" id="PF13802"/>
    </source>
</evidence>
<dbReference type="Proteomes" id="UP000541421">
    <property type="component" value="Unassembled WGS sequence"/>
</dbReference>
<comment type="caution">
    <text evidence="6">The sequence shown here is derived from an EMBL/GenBank/DDBJ whole genome shotgun (WGS) entry which is preliminary data.</text>
</comment>
<feature type="domain" description="Glycoside hydrolase family 31 N-terminal" evidence="4">
    <location>
        <begin position="27"/>
        <end position="157"/>
    </location>
</feature>
<dbReference type="Gene3D" id="2.60.40.1180">
    <property type="entry name" value="Golgi alpha-mannosidase II"/>
    <property type="match status" value="1"/>
</dbReference>
<dbReference type="EMBL" id="JABGBO010000003">
    <property type="protein sequence ID" value="NOL49224.1"/>
    <property type="molecule type" value="Genomic_DNA"/>
</dbReference>
<dbReference type="GO" id="GO:0030246">
    <property type="term" value="F:carbohydrate binding"/>
    <property type="evidence" value="ECO:0007669"/>
    <property type="project" value="InterPro"/>
</dbReference>
<dbReference type="AlphaFoldDB" id="A0A7Y4L955"/>
<dbReference type="SUPFAM" id="SSF51445">
    <property type="entry name" value="(Trans)glycosidases"/>
    <property type="match status" value="1"/>
</dbReference>
<keyword evidence="2" id="KW-0326">Glycosidase</keyword>